<dbReference type="InterPro" id="IPR029058">
    <property type="entry name" value="AB_hydrolase_fold"/>
</dbReference>
<evidence type="ECO:0000259" key="6">
    <source>
        <dbReference type="Pfam" id="PF08386"/>
    </source>
</evidence>
<name>A0ABW7SFG9_9ACTN</name>
<proteinExistence type="inferred from homology"/>
<feature type="signal peptide" evidence="4">
    <location>
        <begin position="1"/>
        <end position="28"/>
    </location>
</feature>
<dbReference type="RefSeq" id="WP_396676588.1">
    <property type="nucleotide sequence ID" value="NZ_JBIRPU010000002.1"/>
</dbReference>
<evidence type="ECO:0000256" key="2">
    <source>
        <dbReference type="ARBA" id="ARBA00022729"/>
    </source>
</evidence>
<keyword evidence="2 4" id="KW-0732">Signal</keyword>
<feature type="domain" description="Peptidase S33 tripeptidyl aminopeptidase-like C-terminal" evidence="6">
    <location>
        <begin position="405"/>
        <end position="499"/>
    </location>
</feature>
<evidence type="ECO:0000259" key="5">
    <source>
        <dbReference type="Pfam" id="PF00561"/>
    </source>
</evidence>
<evidence type="ECO:0000256" key="4">
    <source>
        <dbReference type="SAM" id="SignalP"/>
    </source>
</evidence>
<dbReference type="Proteomes" id="UP001611075">
    <property type="component" value="Unassembled WGS sequence"/>
</dbReference>
<dbReference type="InterPro" id="IPR051601">
    <property type="entry name" value="Serine_prot/Carboxylest_S33"/>
</dbReference>
<keyword evidence="8" id="KW-1185">Reference proteome</keyword>
<gene>
    <name evidence="7" type="ORF">ACH4OY_04410</name>
</gene>
<dbReference type="Pfam" id="PF00561">
    <property type="entry name" value="Abhydrolase_1"/>
    <property type="match status" value="1"/>
</dbReference>
<dbReference type="SUPFAM" id="SSF53474">
    <property type="entry name" value="alpha/beta-Hydrolases"/>
    <property type="match status" value="1"/>
</dbReference>
<dbReference type="InterPro" id="IPR013595">
    <property type="entry name" value="Pept_S33_TAP-like_C"/>
</dbReference>
<dbReference type="Gene3D" id="3.40.50.1820">
    <property type="entry name" value="alpha/beta hydrolase"/>
    <property type="match status" value="1"/>
</dbReference>
<dbReference type="GO" id="GO:0016787">
    <property type="term" value="F:hydrolase activity"/>
    <property type="evidence" value="ECO:0007669"/>
    <property type="project" value="UniProtKB-KW"/>
</dbReference>
<accession>A0ABW7SFG9</accession>
<evidence type="ECO:0000256" key="1">
    <source>
        <dbReference type="ARBA" id="ARBA00010088"/>
    </source>
</evidence>
<dbReference type="EMBL" id="JBIRPU010000002">
    <property type="protein sequence ID" value="MFI0791935.1"/>
    <property type="molecule type" value="Genomic_DNA"/>
</dbReference>
<sequence length="503" mass="52856">MRIRRITALVAAGALTLGGVLTTTVASAGVAQQQSVNWHGCLTGPADELGAALDDAGAQCGEVTVPVDYSRPHGPTTTVAMARIKATDPAQRRGVLMLNPGGPGDSGMGMVLVGERMPEVAARYDLIGMDPRFVGRSSPIECRWETNTFLRSAGPNRGTFNESVALAKELAAGCAQGNLDLLPHASTRNTARDMDLIRGVLGERKLSYLGYSYGTYLGAVYLQMFGSRADRVVLDSAVDPGIFGPGLLSRNAAAIQAALGHWATWAADRDGEYGLGATASEVLATVDRINSASARRPLKIGAYTVDSHVLPYFLFAHLYDDLVEGYADLAEQLRVLDAAARGEATTPTPSLEAFLAGLATGDGYAADRAGTPVLCADRAASRDPGTYLRDIQAHRADEPLFGPLTRNITPCAFWPVRPAEAATTIRNNAPALIVGADGDAATPYPGQQAMHQALAGSRMVTLRGRFAHAQYLAAGNGCVDSTVNRYLVDGVLPTRDTDCAAGA</sequence>
<organism evidence="7 8">
    <name type="scientific">Micromonospora rubida</name>
    <dbReference type="NCBI Taxonomy" id="2697657"/>
    <lineage>
        <taxon>Bacteria</taxon>
        <taxon>Bacillati</taxon>
        <taxon>Actinomycetota</taxon>
        <taxon>Actinomycetes</taxon>
        <taxon>Micromonosporales</taxon>
        <taxon>Micromonosporaceae</taxon>
        <taxon>Micromonospora</taxon>
    </lineage>
</organism>
<feature type="domain" description="AB hydrolase-1" evidence="5">
    <location>
        <begin position="95"/>
        <end position="248"/>
    </location>
</feature>
<keyword evidence="3 7" id="KW-0378">Hydrolase</keyword>
<dbReference type="PANTHER" id="PTHR43248">
    <property type="entry name" value="2-SUCCINYL-6-HYDROXY-2,4-CYCLOHEXADIENE-1-CARBOXYLATE SYNTHASE"/>
    <property type="match status" value="1"/>
</dbReference>
<evidence type="ECO:0000313" key="8">
    <source>
        <dbReference type="Proteomes" id="UP001611075"/>
    </source>
</evidence>
<feature type="chain" id="PRO_5046166769" evidence="4">
    <location>
        <begin position="29"/>
        <end position="503"/>
    </location>
</feature>
<comment type="caution">
    <text evidence="7">The sequence shown here is derived from an EMBL/GenBank/DDBJ whole genome shotgun (WGS) entry which is preliminary data.</text>
</comment>
<protein>
    <submittedName>
        <fullName evidence="7">Alpha/beta hydrolase</fullName>
    </submittedName>
</protein>
<evidence type="ECO:0000313" key="7">
    <source>
        <dbReference type="EMBL" id="MFI0791935.1"/>
    </source>
</evidence>
<dbReference type="PANTHER" id="PTHR43248:SF29">
    <property type="entry name" value="TRIPEPTIDYL AMINOPEPTIDASE"/>
    <property type="match status" value="1"/>
</dbReference>
<evidence type="ECO:0000256" key="3">
    <source>
        <dbReference type="ARBA" id="ARBA00022801"/>
    </source>
</evidence>
<dbReference type="Pfam" id="PF08386">
    <property type="entry name" value="Abhydrolase_4"/>
    <property type="match status" value="1"/>
</dbReference>
<comment type="similarity">
    <text evidence="1">Belongs to the peptidase S33 family.</text>
</comment>
<reference evidence="7 8" key="1">
    <citation type="submission" date="2024-10" db="EMBL/GenBank/DDBJ databases">
        <title>The Natural Products Discovery Center: Release of the First 8490 Sequenced Strains for Exploring Actinobacteria Biosynthetic Diversity.</title>
        <authorList>
            <person name="Kalkreuter E."/>
            <person name="Kautsar S.A."/>
            <person name="Yang D."/>
            <person name="Bader C.D."/>
            <person name="Teijaro C.N."/>
            <person name="Fluegel L."/>
            <person name="Davis C.M."/>
            <person name="Simpson J.R."/>
            <person name="Lauterbach L."/>
            <person name="Steele A.D."/>
            <person name="Gui C."/>
            <person name="Meng S."/>
            <person name="Li G."/>
            <person name="Viehrig K."/>
            <person name="Ye F."/>
            <person name="Su P."/>
            <person name="Kiefer A.F."/>
            <person name="Nichols A."/>
            <person name="Cepeda A.J."/>
            <person name="Yan W."/>
            <person name="Fan B."/>
            <person name="Jiang Y."/>
            <person name="Adhikari A."/>
            <person name="Zheng C.-J."/>
            <person name="Schuster L."/>
            <person name="Cowan T.M."/>
            <person name="Smanski M.J."/>
            <person name="Chevrette M.G."/>
            <person name="De Carvalho L.P.S."/>
            <person name="Shen B."/>
        </authorList>
    </citation>
    <scope>NUCLEOTIDE SEQUENCE [LARGE SCALE GENOMIC DNA]</scope>
    <source>
        <strain evidence="7 8">NPDC021253</strain>
    </source>
</reference>
<dbReference type="InterPro" id="IPR000073">
    <property type="entry name" value="AB_hydrolase_1"/>
</dbReference>